<feature type="region of interest" description="Disordered" evidence="1">
    <location>
        <begin position="192"/>
        <end position="216"/>
    </location>
</feature>
<organism evidence="2 3">
    <name type="scientific">Pleurodeles waltl</name>
    <name type="common">Iberian ribbed newt</name>
    <dbReference type="NCBI Taxonomy" id="8319"/>
    <lineage>
        <taxon>Eukaryota</taxon>
        <taxon>Metazoa</taxon>
        <taxon>Chordata</taxon>
        <taxon>Craniata</taxon>
        <taxon>Vertebrata</taxon>
        <taxon>Euteleostomi</taxon>
        <taxon>Amphibia</taxon>
        <taxon>Batrachia</taxon>
        <taxon>Caudata</taxon>
        <taxon>Salamandroidea</taxon>
        <taxon>Salamandridae</taxon>
        <taxon>Pleurodelinae</taxon>
        <taxon>Pleurodeles</taxon>
    </lineage>
</organism>
<sequence>MVTLVVAPPGLRTEIGFGQGRRGTQEDRASDPSPSGGGFVVPRPVPSRGAVMSVAQLRCLEGSVPLQCRRSATGYGIEHSAQAPALAAPGQGGPGHERTQQEGPAPPRLKIQWGRSSLPFTRSSLPRSGPGPTSQGTARPGNGTRGSPPPSGMTRRPPVVAREAQGGIRVIRHDVSRCLHRSLFGLQDPMAAGAGRAADPKSRSRIPRSCHRTGGEPTRKMIAVTGTAGSRIIAFFGGP</sequence>
<name>A0AAV7W6C5_PLEWA</name>
<protein>
    <submittedName>
        <fullName evidence="2">Uncharacterized protein</fullName>
    </submittedName>
</protein>
<feature type="compositionally biased region" description="Polar residues" evidence="1">
    <location>
        <begin position="114"/>
        <end position="137"/>
    </location>
</feature>
<evidence type="ECO:0000313" key="3">
    <source>
        <dbReference type="Proteomes" id="UP001066276"/>
    </source>
</evidence>
<dbReference type="Proteomes" id="UP001066276">
    <property type="component" value="Chromosome 1_2"/>
</dbReference>
<accession>A0AAV7W6C5</accession>
<evidence type="ECO:0000256" key="1">
    <source>
        <dbReference type="SAM" id="MobiDB-lite"/>
    </source>
</evidence>
<evidence type="ECO:0000313" key="2">
    <source>
        <dbReference type="EMBL" id="KAJ1207684.1"/>
    </source>
</evidence>
<reference evidence="2" key="1">
    <citation type="journal article" date="2022" name="bioRxiv">
        <title>Sequencing and chromosome-scale assembly of the giantPleurodeles waltlgenome.</title>
        <authorList>
            <person name="Brown T."/>
            <person name="Elewa A."/>
            <person name="Iarovenko S."/>
            <person name="Subramanian E."/>
            <person name="Araus A.J."/>
            <person name="Petzold A."/>
            <person name="Susuki M."/>
            <person name="Suzuki K.-i.T."/>
            <person name="Hayashi T."/>
            <person name="Toyoda A."/>
            <person name="Oliveira C."/>
            <person name="Osipova E."/>
            <person name="Leigh N.D."/>
            <person name="Simon A."/>
            <person name="Yun M.H."/>
        </authorList>
    </citation>
    <scope>NUCLEOTIDE SEQUENCE</scope>
    <source>
        <strain evidence="2">20211129_DDA</strain>
        <tissue evidence="2">Liver</tissue>
    </source>
</reference>
<comment type="caution">
    <text evidence="2">The sequence shown here is derived from an EMBL/GenBank/DDBJ whole genome shotgun (WGS) entry which is preliminary data.</text>
</comment>
<proteinExistence type="predicted"/>
<gene>
    <name evidence="2" type="ORF">NDU88_003074</name>
</gene>
<feature type="region of interest" description="Disordered" evidence="1">
    <location>
        <begin position="85"/>
        <end position="160"/>
    </location>
</feature>
<keyword evidence="3" id="KW-1185">Reference proteome</keyword>
<dbReference type="EMBL" id="JANPWB010000002">
    <property type="protein sequence ID" value="KAJ1207684.1"/>
    <property type="molecule type" value="Genomic_DNA"/>
</dbReference>
<feature type="region of interest" description="Disordered" evidence="1">
    <location>
        <begin position="1"/>
        <end position="44"/>
    </location>
</feature>
<dbReference type="AlphaFoldDB" id="A0AAV7W6C5"/>